<organism evidence="1">
    <name type="scientific">Dulem virus 32</name>
    <dbReference type="NCBI Taxonomy" id="3145750"/>
    <lineage>
        <taxon>Viruses</taxon>
        <taxon>Duplodnaviria</taxon>
        <taxon>Heunggongvirae</taxon>
        <taxon>Uroviricota</taxon>
        <taxon>Caudoviricetes</taxon>
    </lineage>
</organism>
<reference evidence="1" key="1">
    <citation type="submission" date="2024-03" db="EMBL/GenBank/DDBJ databases">
        <title>Diverse circular DNA viruses in blood, oral, and fecal samples of captive lemurs.</title>
        <authorList>
            <person name="Paietta E.N."/>
            <person name="Kraberger S."/>
            <person name="Lund M.C."/>
            <person name="Custer J.M."/>
            <person name="Vargas K.M."/>
            <person name="Ehmke E.E."/>
            <person name="Yoder A.D."/>
            <person name="Varsani A."/>
        </authorList>
    </citation>
    <scope>NUCLEOTIDE SEQUENCE</scope>
    <source>
        <strain evidence="1">Duke_24SF_91</strain>
    </source>
</reference>
<dbReference type="EMBL" id="PP511597">
    <property type="protein sequence ID" value="XCD05769.1"/>
    <property type="molecule type" value="Genomic_DNA"/>
</dbReference>
<dbReference type="SUPFAM" id="SSF52309">
    <property type="entry name" value="N-(deoxy)ribosyltransferase-like"/>
    <property type="match status" value="1"/>
</dbReference>
<dbReference type="Pfam" id="PF14359">
    <property type="entry name" value="DUF4406"/>
    <property type="match status" value="1"/>
</dbReference>
<accession>A0AAU8B2G5</accession>
<evidence type="ECO:0008006" key="2">
    <source>
        <dbReference type="Google" id="ProtNLM"/>
    </source>
</evidence>
<evidence type="ECO:0000313" key="1">
    <source>
        <dbReference type="EMBL" id="XCD05769.1"/>
    </source>
</evidence>
<proteinExistence type="predicted"/>
<sequence>MTIKTIPLPRVSLYLAGPITGNPDYKEQFEAAAKMMRWSGYDAFNPAKTLPKYTPQTQARHNRKPYILPEPTWHDWMRAALAALGRVDGVALLDGWADSTGARWEERIAREVLALPVLPVTGWIELGGLLP</sequence>
<dbReference type="InterPro" id="IPR025518">
    <property type="entry name" value="DUF4406"/>
</dbReference>
<protein>
    <recommendedName>
        <fullName evidence="2">DUF4406 domain-containing protein</fullName>
    </recommendedName>
</protein>
<name>A0AAU8B2G5_9CAUD</name>
<dbReference type="Gene3D" id="3.40.50.10400">
    <property type="entry name" value="Hypothetical protein PA1492"/>
    <property type="match status" value="1"/>
</dbReference>